<gene>
    <name evidence="1" type="ORF">LCGC14_1853290</name>
</gene>
<accession>A0A0F9G9N1</accession>
<feature type="non-terminal residue" evidence="1">
    <location>
        <position position="1"/>
    </location>
</feature>
<proteinExistence type="predicted"/>
<dbReference type="AlphaFoldDB" id="A0A0F9G9N1"/>
<name>A0A0F9G9N1_9ZZZZ</name>
<comment type="caution">
    <text evidence="1">The sequence shown here is derived from an EMBL/GenBank/DDBJ whole genome shotgun (WGS) entry which is preliminary data.</text>
</comment>
<organism evidence="1">
    <name type="scientific">marine sediment metagenome</name>
    <dbReference type="NCBI Taxonomy" id="412755"/>
    <lineage>
        <taxon>unclassified sequences</taxon>
        <taxon>metagenomes</taxon>
        <taxon>ecological metagenomes</taxon>
    </lineage>
</organism>
<sequence>TKMVASERPSPNTVCYCHAAADIIGSPLAGCPTRLPAIRSAVMVLVAPDYPIRLPNNPDATTPQGT</sequence>
<evidence type="ECO:0000313" key="1">
    <source>
        <dbReference type="EMBL" id="KKL95574.1"/>
    </source>
</evidence>
<dbReference type="EMBL" id="LAZR01018643">
    <property type="protein sequence ID" value="KKL95574.1"/>
    <property type="molecule type" value="Genomic_DNA"/>
</dbReference>
<reference evidence="1" key="1">
    <citation type="journal article" date="2015" name="Nature">
        <title>Complex archaea that bridge the gap between prokaryotes and eukaryotes.</title>
        <authorList>
            <person name="Spang A."/>
            <person name="Saw J.H."/>
            <person name="Jorgensen S.L."/>
            <person name="Zaremba-Niedzwiedzka K."/>
            <person name="Martijn J."/>
            <person name="Lind A.E."/>
            <person name="van Eijk R."/>
            <person name="Schleper C."/>
            <person name="Guy L."/>
            <person name="Ettema T.J."/>
        </authorList>
    </citation>
    <scope>NUCLEOTIDE SEQUENCE</scope>
</reference>
<protein>
    <submittedName>
        <fullName evidence="1">Uncharacterized protein</fullName>
    </submittedName>
</protein>